<feature type="region of interest" description="Disordered" evidence="1">
    <location>
        <begin position="1"/>
        <end position="89"/>
    </location>
</feature>
<dbReference type="Pfam" id="PF13765">
    <property type="entry name" value="PRY"/>
    <property type="match status" value="1"/>
</dbReference>
<proteinExistence type="predicted"/>
<accession>A0A6G1PDB8</accession>
<gene>
    <name evidence="3" type="ORF">EXN66_Car003927</name>
</gene>
<name>A0A6G1PDB8_CHAAH</name>
<organism evidence="3 4">
    <name type="scientific">Channa argus</name>
    <name type="common">Northern snakehead</name>
    <name type="synonym">Ophicephalus argus</name>
    <dbReference type="NCBI Taxonomy" id="215402"/>
    <lineage>
        <taxon>Eukaryota</taxon>
        <taxon>Metazoa</taxon>
        <taxon>Chordata</taxon>
        <taxon>Craniata</taxon>
        <taxon>Vertebrata</taxon>
        <taxon>Euteleostomi</taxon>
        <taxon>Actinopterygii</taxon>
        <taxon>Neopterygii</taxon>
        <taxon>Teleostei</taxon>
        <taxon>Neoteleostei</taxon>
        <taxon>Acanthomorphata</taxon>
        <taxon>Anabantaria</taxon>
        <taxon>Anabantiformes</taxon>
        <taxon>Channoidei</taxon>
        <taxon>Channidae</taxon>
        <taxon>Channa</taxon>
    </lineage>
</organism>
<dbReference type="Gene3D" id="2.60.120.920">
    <property type="match status" value="1"/>
</dbReference>
<protein>
    <recommendedName>
        <fullName evidence="2">SPRY-associated domain-containing protein</fullName>
    </recommendedName>
</protein>
<evidence type="ECO:0000313" key="4">
    <source>
        <dbReference type="Proteomes" id="UP000503349"/>
    </source>
</evidence>
<dbReference type="AlphaFoldDB" id="A0A6G1PDB8"/>
<feature type="domain" description="SPRY-associated" evidence="2">
    <location>
        <begin position="228"/>
        <end position="273"/>
    </location>
</feature>
<dbReference type="Proteomes" id="UP000503349">
    <property type="component" value="Chromosome 4"/>
</dbReference>
<feature type="compositionally biased region" description="Basic and acidic residues" evidence="1">
    <location>
        <begin position="1"/>
        <end position="10"/>
    </location>
</feature>
<reference evidence="3 4" key="1">
    <citation type="submission" date="2019-02" db="EMBL/GenBank/DDBJ databases">
        <title>Opniocepnalus argus genome.</title>
        <authorList>
            <person name="Zhou C."/>
            <person name="Xiao S."/>
        </authorList>
    </citation>
    <scope>NUCLEOTIDE SEQUENCE [LARGE SCALE GENOMIC DNA]</scope>
    <source>
        <strain evidence="3">OARG1902GOOAL</strain>
        <tissue evidence="3">Muscle</tissue>
    </source>
</reference>
<dbReference type="InterPro" id="IPR013320">
    <property type="entry name" value="ConA-like_dom_sf"/>
</dbReference>
<keyword evidence="4" id="KW-1185">Reference proteome</keyword>
<dbReference type="EMBL" id="CM015715">
    <property type="protein sequence ID" value="KAF3688255.1"/>
    <property type="molecule type" value="Genomic_DNA"/>
</dbReference>
<dbReference type="SUPFAM" id="SSF49899">
    <property type="entry name" value="Concanavalin A-like lectins/glucanases"/>
    <property type="match status" value="1"/>
</dbReference>
<dbReference type="InterPro" id="IPR006574">
    <property type="entry name" value="PRY"/>
</dbReference>
<reference evidence="4" key="2">
    <citation type="submission" date="2019-02" db="EMBL/GenBank/DDBJ databases">
        <title>Opniocepnalus argus Var Kimnra genome.</title>
        <authorList>
            <person name="Zhou C."/>
            <person name="Xiao S."/>
        </authorList>
    </citation>
    <scope>NUCLEOTIDE SEQUENCE [LARGE SCALE GENOMIC DNA]</scope>
</reference>
<evidence type="ECO:0000259" key="2">
    <source>
        <dbReference type="SMART" id="SM00589"/>
    </source>
</evidence>
<dbReference type="InterPro" id="IPR043136">
    <property type="entry name" value="B30.2/SPRY_sf"/>
</dbReference>
<feature type="compositionally biased region" description="Polar residues" evidence="1">
    <location>
        <begin position="50"/>
        <end position="89"/>
    </location>
</feature>
<evidence type="ECO:0000313" key="3">
    <source>
        <dbReference type="EMBL" id="KAF3688255.1"/>
    </source>
</evidence>
<sequence length="274" mass="31252">MDQCQDREEGVPPSKTTLCGEPESQTKAQRPEKLHGPESAGPEPGPEPSCVSTKSDQSMDIITGFKYSSDTEVDQQSSQVPSGQSAQQHQTHLDSIFMLLEDNIVTVVKNEIKQMKKILTSDSPDYLESQRKDEKLLDDEDEEQRSSRESFPLLLSPPLSWLTVCRETVRLSDLRGRLCFSGRSSELQPLPSERTGPELQSSRRLRSDTLRVEPAGERWLRPGLRKYFCQLTIDTNTVNRKLQLSDNNRKVTHVKEDHSYPDYQDRFDWCVVLV</sequence>
<evidence type="ECO:0000256" key="1">
    <source>
        <dbReference type="SAM" id="MobiDB-lite"/>
    </source>
</evidence>
<feature type="region of interest" description="Disordered" evidence="1">
    <location>
        <begin position="125"/>
        <end position="149"/>
    </location>
</feature>
<dbReference type="SMART" id="SM00589">
    <property type="entry name" value="PRY"/>
    <property type="match status" value="1"/>
</dbReference>